<evidence type="ECO:0000259" key="2">
    <source>
        <dbReference type="Pfam" id="PF00472"/>
    </source>
</evidence>
<keyword evidence="3" id="KW-0378">Hydrolase</keyword>
<dbReference type="RefSeq" id="WP_102842065.1">
    <property type="nucleotide sequence ID" value="NZ_PDZR01000001.1"/>
</dbReference>
<dbReference type="SUPFAM" id="SSF110916">
    <property type="entry name" value="Peptidyl-tRNA hydrolase domain-like"/>
    <property type="match status" value="1"/>
</dbReference>
<dbReference type="PANTHER" id="PTHR47814:SF1">
    <property type="entry name" value="PEPTIDYL-TRNA HYDROLASE ARFB"/>
    <property type="match status" value="1"/>
</dbReference>
<dbReference type="GO" id="GO:0003747">
    <property type="term" value="F:translation release factor activity"/>
    <property type="evidence" value="ECO:0007669"/>
    <property type="project" value="InterPro"/>
</dbReference>
<evidence type="ECO:0000256" key="1">
    <source>
        <dbReference type="SAM" id="MobiDB-lite"/>
    </source>
</evidence>
<feature type="compositionally biased region" description="Basic residues" evidence="1">
    <location>
        <begin position="130"/>
        <end position="140"/>
    </location>
</feature>
<dbReference type="InterPro" id="IPR000352">
    <property type="entry name" value="Pep_chain_release_fac_I"/>
</dbReference>
<accession>A0A2J7TLW0</accession>
<comment type="caution">
    <text evidence="3">The sequence shown here is derived from an EMBL/GenBank/DDBJ whole genome shotgun (WGS) entry which is preliminary data.</text>
</comment>
<dbReference type="OrthoDB" id="9815709at2"/>
<sequence length="140" mass="15279">MAKVAAGPHLFIDEDEIALSYARASGPGGQNVNKVETAALLRFDAENSPSLEAPVKRRLLRLAGARATKEGEIVIFAQSFRSQEMNRKDAIARLLALIAAAAKQPKFRVKTRPSLSARNKRTDAKTARGTVKKLRRAPDD</sequence>
<proteinExistence type="predicted"/>
<dbReference type="PANTHER" id="PTHR47814">
    <property type="entry name" value="PEPTIDYL-TRNA HYDROLASE ARFB"/>
    <property type="match status" value="1"/>
</dbReference>
<organism evidence="3 4">
    <name type="scientific">Methylocella silvestris</name>
    <dbReference type="NCBI Taxonomy" id="199596"/>
    <lineage>
        <taxon>Bacteria</taxon>
        <taxon>Pseudomonadati</taxon>
        <taxon>Pseudomonadota</taxon>
        <taxon>Alphaproteobacteria</taxon>
        <taxon>Hyphomicrobiales</taxon>
        <taxon>Beijerinckiaceae</taxon>
        <taxon>Methylocella</taxon>
    </lineage>
</organism>
<dbReference type="Proteomes" id="UP000236286">
    <property type="component" value="Unassembled WGS sequence"/>
</dbReference>
<protein>
    <submittedName>
        <fullName evidence="3">Aminoacyl-tRNA hydrolase</fullName>
    </submittedName>
</protein>
<dbReference type="AlphaFoldDB" id="A0A2J7TLW0"/>
<reference evidence="3 4" key="1">
    <citation type="submission" date="2017-10" db="EMBL/GenBank/DDBJ databases">
        <title>Genome announcement of Methylocella silvestris TVC from permafrost.</title>
        <authorList>
            <person name="Wang J."/>
            <person name="Geng K."/>
            <person name="Ul-Haque F."/>
            <person name="Crombie A.T."/>
            <person name="Street L.E."/>
            <person name="Wookey P.A."/>
            <person name="Murrell J.C."/>
            <person name="Pratscher J."/>
        </authorList>
    </citation>
    <scope>NUCLEOTIDE SEQUENCE [LARGE SCALE GENOMIC DNA]</scope>
    <source>
        <strain evidence="3 4">TVC</strain>
    </source>
</reference>
<dbReference type="Gene3D" id="3.30.160.20">
    <property type="match status" value="1"/>
</dbReference>
<feature type="region of interest" description="Disordered" evidence="1">
    <location>
        <begin position="109"/>
        <end position="140"/>
    </location>
</feature>
<dbReference type="Pfam" id="PF00472">
    <property type="entry name" value="RF-1"/>
    <property type="match status" value="1"/>
</dbReference>
<dbReference type="GO" id="GO:0043022">
    <property type="term" value="F:ribosome binding"/>
    <property type="evidence" value="ECO:0007669"/>
    <property type="project" value="TreeGrafter"/>
</dbReference>
<evidence type="ECO:0000313" key="3">
    <source>
        <dbReference type="EMBL" id="PNG27758.1"/>
    </source>
</evidence>
<feature type="domain" description="Prokaryotic-type class I peptide chain release factors" evidence="2">
    <location>
        <begin position="12"/>
        <end position="135"/>
    </location>
</feature>
<dbReference type="GO" id="GO:0072344">
    <property type="term" value="P:rescue of stalled ribosome"/>
    <property type="evidence" value="ECO:0007669"/>
    <property type="project" value="TreeGrafter"/>
</dbReference>
<gene>
    <name evidence="3" type="ORF">CR492_02305</name>
</gene>
<dbReference type="GO" id="GO:0004045">
    <property type="term" value="F:peptidyl-tRNA hydrolase activity"/>
    <property type="evidence" value="ECO:0007669"/>
    <property type="project" value="TreeGrafter"/>
</dbReference>
<dbReference type="NCBIfam" id="NF006718">
    <property type="entry name" value="PRK09256.1"/>
    <property type="match status" value="1"/>
</dbReference>
<evidence type="ECO:0000313" key="4">
    <source>
        <dbReference type="Proteomes" id="UP000236286"/>
    </source>
</evidence>
<dbReference type="EMBL" id="PDZR01000001">
    <property type="protein sequence ID" value="PNG27758.1"/>
    <property type="molecule type" value="Genomic_DNA"/>
</dbReference>
<name>A0A2J7TLW0_METSI</name>